<dbReference type="Pfam" id="PF08370">
    <property type="entry name" value="PDR_assoc"/>
    <property type="match status" value="1"/>
</dbReference>
<keyword evidence="9 12" id="KW-0472">Membrane</keyword>
<feature type="domain" description="ABC transporter" evidence="13">
    <location>
        <begin position="150"/>
        <end position="422"/>
    </location>
</feature>
<dbReference type="FunFam" id="3.40.50.300:FF:000059">
    <property type="entry name" value="ABC transporter G family member 40"/>
    <property type="match status" value="1"/>
</dbReference>
<dbReference type="InterPro" id="IPR003593">
    <property type="entry name" value="AAA+_ATPase"/>
</dbReference>
<evidence type="ECO:0000259" key="13">
    <source>
        <dbReference type="PROSITE" id="PS50893"/>
    </source>
</evidence>
<name>A0A8T0NG50_PANVG</name>
<evidence type="ECO:0000256" key="4">
    <source>
        <dbReference type="ARBA" id="ARBA00022692"/>
    </source>
</evidence>
<evidence type="ECO:0000256" key="9">
    <source>
        <dbReference type="ARBA" id="ARBA00023136"/>
    </source>
</evidence>
<feature type="transmembrane region" description="Helical" evidence="12">
    <location>
        <begin position="1306"/>
        <end position="1326"/>
    </location>
</feature>
<feature type="transmembrane region" description="Helical" evidence="12">
    <location>
        <begin position="1193"/>
        <end position="1210"/>
    </location>
</feature>
<dbReference type="InterPro" id="IPR027417">
    <property type="entry name" value="P-loop_NTPase"/>
</dbReference>
<gene>
    <name evidence="14" type="ORF">PVAP13_9KG125600</name>
</gene>
<dbReference type="Pfam" id="PF19055">
    <property type="entry name" value="ABC2_membrane_7"/>
    <property type="match status" value="2"/>
</dbReference>
<dbReference type="SUPFAM" id="SSF52540">
    <property type="entry name" value="P-loop containing nucleoside triphosphate hydrolases"/>
    <property type="match status" value="2"/>
</dbReference>
<dbReference type="GO" id="GO:0005524">
    <property type="term" value="F:ATP binding"/>
    <property type="evidence" value="ECO:0007669"/>
    <property type="project" value="UniProtKB-KW"/>
</dbReference>
<dbReference type="EMBL" id="CM029053">
    <property type="protein sequence ID" value="KAG2547775.1"/>
    <property type="molecule type" value="Genomic_DNA"/>
</dbReference>
<comment type="similarity">
    <text evidence="2">Belongs to the ABC transporter superfamily. ABCG family. PDR (TC 3.A.1.205) subfamily.</text>
</comment>
<feature type="transmembrane region" description="Helical" evidence="12">
    <location>
        <begin position="549"/>
        <end position="567"/>
    </location>
</feature>
<evidence type="ECO:0000256" key="1">
    <source>
        <dbReference type="ARBA" id="ARBA00004141"/>
    </source>
</evidence>
<feature type="transmembrane region" description="Helical" evidence="12">
    <location>
        <begin position="660"/>
        <end position="680"/>
    </location>
</feature>
<feature type="transmembrane region" description="Helical" evidence="12">
    <location>
        <begin position="588"/>
        <end position="621"/>
    </location>
</feature>
<comment type="caution">
    <text evidence="14">The sequence shown here is derived from an EMBL/GenBank/DDBJ whole genome shotgun (WGS) entry which is preliminary data.</text>
</comment>
<dbReference type="InterPro" id="IPR043926">
    <property type="entry name" value="ABCG_dom"/>
</dbReference>
<keyword evidence="8 12" id="KW-1133">Transmembrane helix</keyword>
<evidence type="ECO:0000256" key="6">
    <source>
        <dbReference type="ARBA" id="ARBA00022741"/>
    </source>
</evidence>
<evidence type="ECO:0000313" key="15">
    <source>
        <dbReference type="Proteomes" id="UP000823388"/>
    </source>
</evidence>
<comment type="subcellular location">
    <subcellularLocation>
        <location evidence="1">Membrane</location>
        <topology evidence="1">Multi-pass membrane protein</topology>
    </subcellularLocation>
</comment>
<keyword evidence="4 12" id="KW-0812">Transmembrane</keyword>
<reference evidence="14" key="1">
    <citation type="submission" date="2020-05" db="EMBL/GenBank/DDBJ databases">
        <title>WGS assembly of Panicum virgatum.</title>
        <authorList>
            <person name="Lovell J.T."/>
            <person name="Jenkins J."/>
            <person name="Shu S."/>
            <person name="Juenger T.E."/>
            <person name="Schmutz J."/>
        </authorList>
    </citation>
    <scope>NUCLEOTIDE SEQUENCE</scope>
    <source>
        <strain evidence="14">AP13</strain>
    </source>
</reference>
<keyword evidence="5" id="KW-0677">Repeat</keyword>
<dbReference type="Pfam" id="PF01061">
    <property type="entry name" value="ABC2_membrane"/>
    <property type="match status" value="2"/>
</dbReference>
<dbReference type="SMART" id="SM00382">
    <property type="entry name" value="AAA"/>
    <property type="match status" value="2"/>
</dbReference>
<organism evidence="14 15">
    <name type="scientific">Panicum virgatum</name>
    <name type="common">Blackwell switchgrass</name>
    <dbReference type="NCBI Taxonomy" id="38727"/>
    <lineage>
        <taxon>Eukaryota</taxon>
        <taxon>Viridiplantae</taxon>
        <taxon>Streptophyta</taxon>
        <taxon>Embryophyta</taxon>
        <taxon>Tracheophyta</taxon>
        <taxon>Spermatophyta</taxon>
        <taxon>Magnoliopsida</taxon>
        <taxon>Liliopsida</taxon>
        <taxon>Poales</taxon>
        <taxon>Poaceae</taxon>
        <taxon>PACMAD clade</taxon>
        <taxon>Panicoideae</taxon>
        <taxon>Panicodae</taxon>
        <taxon>Paniceae</taxon>
        <taxon>Panicinae</taxon>
        <taxon>Panicum</taxon>
        <taxon>Panicum sect. Hiantes</taxon>
    </lineage>
</organism>
<dbReference type="FunFam" id="3.40.50.300:FF:000532">
    <property type="entry name" value="ABC transporter G family member 34"/>
    <property type="match status" value="1"/>
</dbReference>
<evidence type="ECO:0000256" key="8">
    <source>
        <dbReference type="ARBA" id="ARBA00022989"/>
    </source>
</evidence>
<dbReference type="GO" id="GO:0005886">
    <property type="term" value="C:plasma membrane"/>
    <property type="evidence" value="ECO:0007669"/>
    <property type="project" value="UniProtKB-ARBA"/>
</dbReference>
<evidence type="ECO:0000256" key="12">
    <source>
        <dbReference type="SAM" id="Phobius"/>
    </source>
</evidence>
<feature type="transmembrane region" description="Helical" evidence="12">
    <location>
        <begin position="1253"/>
        <end position="1271"/>
    </location>
</feature>
<evidence type="ECO:0000256" key="2">
    <source>
        <dbReference type="ARBA" id="ARBA00006012"/>
    </source>
</evidence>
<evidence type="ECO:0000256" key="11">
    <source>
        <dbReference type="SAM" id="MobiDB-lite"/>
    </source>
</evidence>
<keyword evidence="6" id="KW-0547">Nucleotide-binding</keyword>
<evidence type="ECO:0000256" key="3">
    <source>
        <dbReference type="ARBA" id="ARBA00022448"/>
    </source>
</evidence>
<sequence>MSEEVINLEMEFPGRETSLSPQLPTSALAANEHAPNPNPKETMELEMAAGDYRNGAPDAQEAGEDMLLDGGKLGALKRREFFDNLLKRVEDDNLHFLQRQKQRIERVGVKLPAIEVTYENLCVEAECRYSGGSHLPTLWNSIKSFLSGLIMLFRVKSDKVKINILEGVRGIIKPCRLTLLLGPPGCGKSTLLRALSGQLDKSLKVTGDISYNGFQLDEFIPEKTAAYISQYDLHIPDITVRETLDFSAQCQGVGSRAEIIEEVSKREKVAGIIPDHDINLYMKATAVAASEKNLQTDYILKIMGLDICADTMVGDAMRRGISGGQKKRLTTAEMIVGPVKAFFMDEISSGLDSSTTFQIIKCFQDLANINECTMLISLLQPTPEVFDLFDDLILMAEGKIIYHGPRNEAHIFFEECGFRCPERKGMADFLQEVLSRKDQRQYWSGTDESYRYISSQQLSSMFRRYQKQRKLEEPYVPQRSTLGKKSLSFNKYSLPKLELFKACGAREALLIKRSMSVYAFKIVQLSTIAIITMFVFFRSHMTTDLKHAHYYMGALYYSIFIIILNGIPEMSMQIARLPSFYKQKSYHFYPSWAYAIPASIMKVPISLLDSLVWICITYYGIGYTPSASRFFCQFLIFSLLHQSVTSMYRFIAAHAQTHILCFFYSFVSLAFFLVFGGFVLPKTSMPGWLSWGFWMSPLTYAEISTAINEFLAPRWQKETMQNKTIGNQILINHGLYYSWHFYWISVGALIGFIILFYIAFGLALAYRKPIVAYHGSIPRKFFAKVQEKEINIQKESTDHANMTQEAKMAMPTMQLALTFRNLNYYVDTPSGMLKQGYSPKRIQLLNNVTGAFRPGVLSALMGVSGAGKTTLLDVLAGRKTGGYTEGDIRIGGHTKVQETFVRILGYCEQVDIHSSQLTVEEAVTYSAWLRLPAQVDEKTRSEFVDEVLKTVELDDIKDALVGRPGINGLSLEQRKRLTVAVELVSNPSVILMDEPTTGLDARSAAIVMRAVKNISETGRTVVCTIHQPSTEIFEAFDELILMKNGGKIIYSGPVGEQSCKVIEYFEKISGVPKLERNCNPATWIMDVTSVSMEFQLNIDFASAYQESPLHRDRQELVERLSNPLPNSKKLCFSCRFPQNRWGQFKACLWKQNITYWRSPQYNMNRMVMTIVIALIFVVLYWRHAKILNNEQDLFNVLGAMYLGVMQLGVYNDQSIISFSTMERTVMYREKFAGMYSSWAFSFAQAAIEIPYAFIQALLYTVIVYPTIGYYWTAYKLLWFLYTTFCSVLSYLYVGLLLASVTPNVQVATILGSFFNTLQTLFSGFILPAPQFPKWWIWLYYLTPTSWILNSLLASQYGNIDKEVKVFGETKTVAVFLNDYFGFHQDRLSMVAAVITAFPIVLIILYSLSVEKLNFQKR</sequence>
<evidence type="ECO:0000256" key="10">
    <source>
        <dbReference type="ARBA" id="ARBA00037747"/>
    </source>
</evidence>
<evidence type="ECO:0000256" key="5">
    <source>
        <dbReference type="ARBA" id="ARBA00022737"/>
    </source>
</evidence>
<accession>A0A8T0NG50</accession>
<dbReference type="CDD" id="cd03232">
    <property type="entry name" value="ABCG_PDR_domain2"/>
    <property type="match status" value="1"/>
</dbReference>
<keyword evidence="15" id="KW-1185">Reference proteome</keyword>
<dbReference type="Proteomes" id="UP000823388">
    <property type="component" value="Chromosome 9K"/>
</dbReference>
<feature type="transmembrane region" description="Helical" evidence="12">
    <location>
        <begin position="1163"/>
        <end position="1181"/>
    </location>
</feature>
<dbReference type="InterPro" id="IPR034003">
    <property type="entry name" value="ABCG_PDR_2"/>
</dbReference>
<evidence type="ECO:0000256" key="7">
    <source>
        <dbReference type="ARBA" id="ARBA00022840"/>
    </source>
</evidence>
<dbReference type="InterPro" id="IPR013581">
    <property type="entry name" value="PDR_assoc"/>
</dbReference>
<feature type="domain" description="ABC transporter" evidence="13">
    <location>
        <begin position="817"/>
        <end position="1070"/>
    </location>
</feature>
<feature type="transmembrane region" description="Helical" evidence="12">
    <location>
        <begin position="1278"/>
        <end position="1300"/>
    </location>
</feature>
<proteinExistence type="inferred from homology"/>
<comment type="function">
    <text evidence="10">May be a general defense protein.</text>
</comment>
<keyword evidence="3" id="KW-0813">Transport</keyword>
<protein>
    <recommendedName>
        <fullName evidence="13">ABC transporter domain-containing protein</fullName>
    </recommendedName>
</protein>
<feature type="region of interest" description="Disordered" evidence="11">
    <location>
        <begin position="1"/>
        <end position="21"/>
    </location>
</feature>
<dbReference type="Pfam" id="PF00005">
    <property type="entry name" value="ABC_tran"/>
    <property type="match status" value="2"/>
</dbReference>
<dbReference type="GO" id="GO:0140359">
    <property type="term" value="F:ABC-type transporter activity"/>
    <property type="evidence" value="ECO:0007669"/>
    <property type="project" value="InterPro"/>
</dbReference>
<keyword evidence="7" id="KW-0067">ATP-binding</keyword>
<dbReference type="GO" id="GO:0016887">
    <property type="term" value="F:ATP hydrolysis activity"/>
    <property type="evidence" value="ECO:0007669"/>
    <property type="project" value="InterPro"/>
</dbReference>
<dbReference type="PROSITE" id="PS50893">
    <property type="entry name" value="ABC_TRANSPORTER_2"/>
    <property type="match status" value="2"/>
</dbReference>
<feature type="transmembrane region" description="Helical" evidence="12">
    <location>
        <begin position="741"/>
        <end position="766"/>
    </location>
</feature>
<feature type="transmembrane region" description="Helical" evidence="12">
    <location>
        <begin position="1387"/>
        <end position="1407"/>
    </location>
</feature>
<evidence type="ECO:0000313" key="14">
    <source>
        <dbReference type="EMBL" id="KAG2547775.1"/>
    </source>
</evidence>
<dbReference type="Gene3D" id="3.40.50.300">
    <property type="entry name" value="P-loop containing nucleotide triphosphate hydrolases"/>
    <property type="match status" value="2"/>
</dbReference>
<dbReference type="PANTHER" id="PTHR19241">
    <property type="entry name" value="ATP-BINDING CASSETTE TRANSPORTER"/>
    <property type="match status" value="1"/>
</dbReference>
<dbReference type="InterPro" id="IPR003439">
    <property type="entry name" value="ABC_transporter-like_ATP-bd"/>
</dbReference>
<feature type="transmembrane region" description="Helical" evidence="12">
    <location>
        <begin position="518"/>
        <end position="537"/>
    </location>
</feature>
<feature type="transmembrane region" description="Helical" evidence="12">
    <location>
        <begin position="1338"/>
        <end position="1357"/>
    </location>
</feature>
<dbReference type="InterPro" id="IPR013525">
    <property type="entry name" value="ABC2_TM"/>
</dbReference>